<comment type="caution">
    <text evidence="1">The sequence shown here is derived from an EMBL/GenBank/DDBJ whole genome shotgun (WGS) entry which is preliminary data.</text>
</comment>
<dbReference type="SUPFAM" id="SSF56645">
    <property type="entry name" value="Acyl-CoA dehydrogenase NM domain-like"/>
    <property type="match status" value="1"/>
</dbReference>
<proteinExistence type="predicted"/>
<reference evidence="1" key="1">
    <citation type="submission" date="2019-09" db="EMBL/GenBank/DDBJ databases">
        <authorList>
            <person name="Li J."/>
        </authorList>
    </citation>
    <scope>NUCLEOTIDE SEQUENCE [LARGE SCALE GENOMIC DNA]</scope>
    <source>
        <strain evidence="1">NRBC 14897</strain>
    </source>
</reference>
<dbReference type="AlphaFoldDB" id="A0A641AJ39"/>
<keyword evidence="2" id="KW-1185">Reference proteome</keyword>
<dbReference type="EMBL" id="SDPP02000005">
    <property type="protein sequence ID" value="KAA1373678.1"/>
    <property type="molecule type" value="Genomic_DNA"/>
</dbReference>
<dbReference type="Proteomes" id="UP001515100">
    <property type="component" value="Unassembled WGS sequence"/>
</dbReference>
<accession>A0A641AJ39</accession>
<dbReference type="InterPro" id="IPR009100">
    <property type="entry name" value="AcylCoA_DH/oxidase_NM_dom_sf"/>
</dbReference>
<name>A0A641AJ39_9ACTN</name>
<evidence type="ECO:0000313" key="1">
    <source>
        <dbReference type="EMBL" id="KAA1373678.1"/>
    </source>
</evidence>
<evidence type="ECO:0000313" key="2">
    <source>
        <dbReference type="Proteomes" id="UP001515100"/>
    </source>
</evidence>
<sequence length="227" mass="24310">MVDLYAWTHALGSALAPRGPASDDPAPARPVDDVSGTVIVMAGRRHLTVRAERSLPGWHLRGSAGRVAWSPDVREIVVLGVDEGDNEVVARVDVDAPGVRVRPLDGTMVEVGLDGVAVADGHLRHCPDVRAAHADRLTVVELVRALGRCEASVTPLPDDARIRLALCRFAVRAAALSVQSAVVLTRQHDVSAAAVVTIATCRRLGVEVELDDPEALDWHRERLVPLI</sequence>
<organism evidence="1 2">
    <name type="scientific">Aeromicrobium fastidiosum</name>
    <dbReference type="NCBI Taxonomy" id="52699"/>
    <lineage>
        <taxon>Bacteria</taxon>
        <taxon>Bacillati</taxon>
        <taxon>Actinomycetota</taxon>
        <taxon>Actinomycetes</taxon>
        <taxon>Propionibacteriales</taxon>
        <taxon>Nocardioidaceae</taxon>
        <taxon>Aeromicrobium</taxon>
    </lineage>
</organism>
<gene>
    <name evidence="1" type="ORF">ESP62_017130</name>
</gene>
<dbReference type="GO" id="GO:0016627">
    <property type="term" value="F:oxidoreductase activity, acting on the CH-CH group of donors"/>
    <property type="evidence" value="ECO:0007669"/>
    <property type="project" value="InterPro"/>
</dbReference>
<protein>
    <submittedName>
        <fullName evidence="1">Uncharacterized protein</fullName>
    </submittedName>
</protein>
<dbReference type="OrthoDB" id="9841790at2"/>
<dbReference type="RefSeq" id="WP_129185061.1">
    <property type="nucleotide sequence ID" value="NZ_JAGIOG010000001.1"/>
</dbReference>